<evidence type="ECO:0000256" key="1">
    <source>
        <dbReference type="ARBA" id="ARBA00022603"/>
    </source>
</evidence>
<dbReference type="Gene3D" id="3.40.1280.30">
    <property type="match status" value="1"/>
</dbReference>
<evidence type="ECO:0000313" key="6">
    <source>
        <dbReference type="EMBL" id="BBG26285.1"/>
    </source>
</evidence>
<dbReference type="GO" id="GO:0008168">
    <property type="term" value="F:methyltransferase activity"/>
    <property type="evidence" value="ECO:0007669"/>
    <property type="project" value="UniProtKB-KW"/>
</dbReference>
<evidence type="ECO:0000256" key="2">
    <source>
        <dbReference type="ARBA" id="ARBA00022679"/>
    </source>
</evidence>
<dbReference type="Proteomes" id="UP000325030">
    <property type="component" value="Chromosome"/>
</dbReference>
<dbReference type="InterPro" id="IPR038459">
    <property type="entry name" value="MT_TRM10-typ_sf"/>
</dbReference>
<evidence type="ECO:0000313" key="7">
    <source>
        <dbReference type="Proteomes" id="UP000322983"/>
    </source>
</evidence>
<evidence type="ECO:0000256" key="3">
    <source>
        <dbReference type="ARBA" id="ARBA00022691"/>
    </source>
</evidence>
<evidence type="ECO:0000259" key="4">
    <source>
        <dbReference type="PROSITE" id="PS51675"/>
    </source>
</evidence>
<proteinExistence type="predicted"/>
<dbReference type="STRING" id="1294262.GCA_001316085_01614"/>
<accession>A0A510E1A9</accession>
<feature type="domain" description="SAM-dependent MTase TRM10-type" evidence="4">
    <location>
        <begin position="73"/>
        <end position="266"/>
    </location>
</feature>
<protein>
    <submittedName>
        <fullName evidence="6">tRNA (Adenine(9)-N1)-methyltransferase</fullName>
    </submittedName>
</protein>
<keyword evidence="7" id="KW-1185">Reference proteome</keyword>
<dbReference type="EMBL" id="AP018930">
    <property type="protein sequence ID" value="BBG26285.1"/>
    <property type="molecule type" value="Genomic_DNA"/>
</dbReference>
<organism evidence="6 8">
    <name type="scientific">Sulfuracidifex tepidarius</name>
    <dbReference type="NCBI Taxonomy" id="1294262"/>
    <lineage>
        <taxon>Archaea</taxon>
        <taxon>Thermoproteota</taxon>
        <taxon>Thermoprotei</taxon>
        <taxon>Sulfolobales</taxon>
        <taxon>Sulfolobaceae</taxon>
        <taxon>Sulfuracidifex</taxon>
    </lineage>
</organism>
<dbReference type="PROSITE" id="PS51675">
    <property type="entry name" value="SAM_MT_TRM10"/>
    <property type="match status" value="1"/>
</dbReference>
<keyword evidence="2" id="KW-0808">Transferase</keyword>
<keyword evidence="1" id="KW-0489">Methyltransferase</keyword>
<dbReference type="EMBL" id="AP018929">
    <property type="protein sequence ID" value="BBG23531.1"/>
    <property type="molecule type" value="Genomic_DNA"/>
</dbReference>
<sequence length="297" mass="33976">MADYLKSEGIDSLGIKGIKRYSKSLLHDILVHCLVNGFSIKRGEFVGSHPVQEMGISLYYLSSSGEPLHYALEKDSTCSIDIKLPEFPKFLIDMNLWGYLTEEERTDLVRQLGLSISVIRRYYWDGNLRVVNPPQELFQLLSHMFKGFSFVLETEEGIHEGIVLDPYGEYEIDETTIREAQTFIIGGIVDKGKRFDRATEFLTRVSGYSHLKRYKIALRSSVIGVPDRINKILEILLLVRSSYSLEKAILETQNNSDKISRARFEINKGRDIGWLGINQKMLEKLSNSDKKSNKKEG</sequence>
<dbReference type="Proteomes" id="UP000322983">
    <property type="component" value="Chromosome"/>
</dbReference>
<evidence type="ECO:0000313" key="5">
    <source>
        <dbReference type="EMBL" id="BBG23531.1"/>
    </source>
</evidence>
<dbReference type="NCBIfam" id="NF041071">
    <property type="entry name" value="Trm10_mtase_Thprot"/>
    <property type="match status" value="1"/>
</dbReference>
<evidence type="ECO:0000313" key="8">
    <source>
        <dbReference type="Proteomes" id="UP000325030"/>
    </source>
</evidence>
<dbReference type="KEGG" id="step:IC006_0815"/>
<gene>
    <name evidence="5" type="ORF">IC006_0815</name>
    <name evidence="6" type="ORF">IC007_0790</name>
</gene>
<dbReference type="AlphaFoldDB" id="A0A510E1A9"/>
<accession>A0A510DTL7</accession>
<reference evidence="8" key="1">
    <citation type="submission" date="2018-09" db="EMBL/GenBank/DDBJ databases">
        <title>Complete Genome Sequencing of Sulfolobus sp. JCM 16834.</title>
        <authorList>
            <person name="Kato S."/>
            <person name="Itoh T."/>
            <person name="Ohkuma M."/>
        </authorList>
    </citation>
    <scope>NUCLEOTIDE SEQUENCE [LARGE SCALE GENOMIC DNA]</scope>
    <source>
        <strain evidence="8">IC-007</strain>
    </source>
</reference>
<dbReference type="InterPro" id="IPR053623">
    <property type="entry name" value="TRM10_methyltransferase"/>
</dbReference>
<name>A0A510E1A9_9CREN</name>
<dbReference type="GO" id="GO:0032259">
    <property type="term" value="P:methylation"/>
    <property type="evidence" value="ECO:0007669"/>
    <property type="project" value="UniProtKB-KW"/>
</dbReference>
<dbReference type="InterPro" id="IPR028564">
    <property type="entry name" value="MT_TRM10-typ"/>
</dbReference>
<reference evidence="6 7" key="2">
    <citation type="journal article" date="2020" name="Int. J. Syst. Evol. Microbiol.">
        <title>Sulfuracidifex tepidarius gen. nov., sp. nov. and transfer of Sulfolobus metallicus Huber and Stetter 1992 to the genus Sulfuracidifex as Sulfuracidifex metallicus comb. nov.</title>
        <authorList>
            <person name="Itoh T."/>
            <person name="Miura T."/>
            <person name="Sakai H.D."/>
            <person name="Kato S."/>
            <person name="Ohkuma M."/>
            <person name="Takashina T."/>
        </authorList>
    </citation>
    <scope>NUCLEOTIDE SEQUENCE</scope>
    <source>
        <strain evidence="5 7">IC-006</strain>
        <strain evidence="6">IC-007</strain>
    </source>
</reference>
<keyword evidence="3" id="KW-0949">S-adenosyl-L-methionine</keyword>